<comment type="caution">
    <text evidence="1">The sequence shown here is derived from an EMBL/GenBank/DDBJ whole genome shotgun (WGS) entry which is preliminary data.</text>
</comment>
<evidence type="ECO:0000313" key="2">
    <source>
        <dbReference type="Proteomes" id="UP000643810"/>
    </source>
</evidence>
<dbReference type="Proteomes" id="UP000643810">
    <property type="component" value="Unassembled WGS sequence"/>
</dbReference>
<name>A0ABR7GGD4_9FIRM</name>
<dbReference type="EMBL" id="JACOPG010000002">
    <property type="protein sequence ID" value="MBC5685851.1"/>
    <property type="molecule type" value="Genomic_DNA"/>
</dbReference>
<proteinExistence type="predicted"/>
<accession>A0ABR7GGD4</accession>
<dbReference type="RefSeq" id="WP_186854003.1">
    <property type="nucleotide sequence ID" value="NZ_JACOPG010000002.1"/>
</dbReference>
<gene>
    <name evidence="1" type="ORF">H8R94_04405</name>
</gene>
<organism evidence="1 2">
    <name type="scientific">Roseburia lenta</name>
    <dbReference type="NCBI Taxonomy" id="2763061"/>
    <lineage>
        <taxon>Bacteria</taxon>
        <taxon>Bacillati</taxon>
        <taxon>Bacillota</taxon>
        <taxon>Clostridia</taxon>
        <taxon>Lachnospirales</taxon>
        <taxon>Lachnospiraceae</taxon>
        <taxon>Roseburia</taxon>
    </lineage>
</organism>
<protein>
    <submittedName>
        <fullName evidence="1">Uncharacterized protein</fullName>
    </submittedName>
</protein>
<reference evidence="1 2" key="1">
    <citation type="submission" date="2020-08" db="EMBL/GenBank/DDBJ databases">
        <title>Genome public.</title>
        <authorList>
            <person name="Liu C."/>
            <person name="Sun Q."/>
        </authorList>
    </citation>
    <scope>NUCLEOTIDE SEQUENCE [LARGE SCALE GENOMIC DNA]</scope>
    <source>
        <strain evidence="1 2">NSJ-9</strain>
    </source>
</reference>
<keyword evidence="2" id="KW-1185">Reference proteome</keyword>
<evidence type="ECO:0000313" key="1">
    <source>
        <dbReference type="EMBL" id="MBC5685851.1"/>
    </source>
</evidence>
<sequence>MKQPDYNRLQLYLMPPTGWMKHHDYYYMVQGGRKKRYPQALDFPLANKSNLQYTSLRFTKDRRENT</sequence>